<dbReference type="InterPro" id="IPR001138">
    <property type="entry name" value="Zn2Cys6_DnaBD"/>
</dbReference>
<dbReference type="AlphaFoldDB" id="A0A8H6IYZ7"/>
<keyword evidence="1" id="KW-0479">Metal-binding</keyword>
<dbReference type="Gene3D" id="4.10.240.10">
    <property type="entry name" value="Zn(2)-C6 fungal-type DNA-binding domain"/>
    <property type="match status" value="1"/>
</dbReference>
<feature type="region of interest" description="Disordered" evidence="3">
    <location>
        <begin position="1"/>
        <end position="54"/>
    </location>
</feature>
<dbReference type="Pfam" id="PF04082">
    <property type="entry name" value="Fungal_trans"/>
    <property type="match status" value="1"/>
</dbReference>
<proteinExistence type="predicted"/>
<dbReference type="PANTHER" id="PTHR47431:SF1">
    <property type="entry name" value="ZN(II)2CYS6 TRANSCRIPTION FACTOR (EUROFUNG)"/>
    <property type="match status" value="1"/>
</dbReference>
<dbReference type="GO" id="GO:0003677">
    <property type="term" value="F:DNA binding"/>
    <property type="evidence" value="ECO:0007669"/>
    <property type="project" value="InterPro"/>
</dbReference>
<dbReference type="InterPro" id="IPR007219">
    <property type="entry name" value="XnlR_reg_dom"/>
</dbReference>
<evidence type="ECO:0000256" key="1">
    <source>
        <dbReference type="ARBA" id="ARBA00022723"/>
    </source>
</evidence>
<dbReference type="PROSITE" id="PS50048">
    <property type="entry name" value="ZN2_CY6_FUNGAL_2"/>
    <property type="match status" value="1"/>
</dbReference>
<evidence type="ECO:0000256" key="2">
    <source>
        <dbReference type="ARBA" id="ARBA00023242"/>
    </source>
</evidence>
<protein>
    <submittedName>
        <fullName evidence="5">C6 zinc finger domain-containing protein</fullName>
    </submittedName>
</protein>
<feature type="domain" description="Zn(2)-C6 fungal-type" evidence="4">
    <location>
        <begin position="64"/>
        <end position="93"/>
    </location>
</feature>
<dbReference type="PROSITE" id="PS00463">
    <property type="entry name" value="ZN2_CY6_FUNGAL_1"/>
    <property type="match status" value="1"/>
</dbReference>
<reference evidence="5 6" key="1">
    <citation type="journal article" date="2020" name="Phytopathology">
        <title>Genome Sequence Resources of Colletotrichum truncatum, C. plurivorum, C. musicola, and C. sojae: Four Species Pathogenic to Soybean (Glycine max).</title>
        <authorList>
            <person name="Rogerio F."/>
            <person name="Boufleur T.R."/>
            <person name="Ciampi-Guillardi M."/>
            <person name="Sukno S.A."/>
            <person name="Thon M.R."/>
            <person name="Massola Junior N.S."/>
            <person name="Baroncelli R."/>
        </authorList>
    </citation>
    <scope>NUCLEOTIDE SEQUENCE [LARGE SCALE GENOMIC DNA]</scope>
    <source>
        <strain evidence="5 6">LFN0009</strain>
    </source>
</reference>
<evidence type="ECO:0000313" key="6">
    <source>
        <dbReference type="Proteomes" id="UP000652219"/>
    </source>
</evidence>
<dbReference type="InterPro" id="IPR036864">
    <property type="entry name" value="Zn2-C6_fun-type_DNA-bd_sf"/>
</dbReference>
<evidence type="ECO:0000256" key="3">
    <source>
        <dbReference type="SAM" id="MobiDB-lite"/>
    </source>
</evidence>
<feature type="region of interest" description="Disordered" evidence="3">
    <location>
        <begin position="101"/>
        <end position="126"/>
    </location>
</feature>
<gene>
    <name evidence="5" type="ORF">CSOJ01_10848</name>
</gene>
<evidence type="ECO:0000313" key="5">
    <source>
        <dbReference type="EMBL" id="KAF6803489.1"/>
    </source>
</evidence>
<name>A0A8H6IYZ7_9PEZI</name>
<dbReference type="PANTHER" id="PTHR47431">
    <property type="entry name" value="ZN(II)2CYS6 TRANSCRIPTION FACTOR (EUROFUNG)-RELATED"/>
    <property type="match status" value="1"/>
</dbReference>
<dbReference type="GO" id="GO:0008270">
    <property type="term" value="F:zinc ion binding"/>
    <property type="evidence" value="ECO:0007669"/>
    <property type="project" value="InterPro"/>
</dbReference>
<dbReference type="GO" id="GO:0000981">
    <property type="term" value="F:DNA-binding transcription factor activity, RNA polymerase II-specific"/>
    <property type="evidence" value="ECO:0007669"/>
    <property type="project" value="InterPro"/>
</dbReference>
<sequence length="662" mass="72481">MQASLSPEVLPPGSIHSNESPNGLASMVADSNSLSDGDSPNAPSSGTSDSRNQAQPPIIAVPAACLACRGKHLKCDGQNPCSRCLSSQSECIYVASRRGYKGPRRNTAANPNKRQRSSSPSSSVAVGDNCPMLLGANGASAAMPTSLTSINNGVFLPDTPSTAFEATPSLTNLQLYRSFDNVIGFNANQLVLSQAQPQNGVPARVPVPTLAERCVDSFYHHFHACHPFALPKEWLLRIMRDTNIEPLLAAVRWVGSLFLDVGPARAGFLDEALRLVQDPTTNRDGFFVQALILLVVCLDGNCEREKARTLLAEAERVALELGMNTREYAARHGRGIPILEESWRRTWWDLFVVDGMVAGVHRLTNFLLFDVPADAALPCEEHQYLSGNIPSPMSLADLEDQDFSGDDREFSSFAYRVLAGRNLGKFMRVPPIFGPDDENLARIEALLTNWRLHLPTSKKDALNQKLQSDEMIFQANMMTHATSIMLHQPHSQLDSSPTRSVTSCAPHRPVPSGDLFNAHTNHTITSAAEISKMITHRVPLLSHTHFFTCVVTLSSIVHLSKWALFFIPHDDDELRQQIRLNIGALNKLSSVWKAAGNASGQVKGVAQEIYRTKKASQIEASYWQGFTQEEVMNSIAVDETIMHDIETGLGAIPLPDLDALEP</sequence>
<dbReference type="Pfam" id="PF00172">
    <property type="entry name" value="Zn_clus"/>
    <property type="match status" value="1"/>
</dbReference>
<accession>A0A8H6IYZ7</accession>
<dbReference type="GO" id="GO:0006351">
    <property type="term" value="P:DNA-templated transcription"/>
    <property type="evidence" value="ECO:0007669"/>
    <property type="project" value="InterPro"/>
</dbReference>
<organism evidence="5 6">
    <name type="scientific">Colletotrichum sojae</name>
    <dbReference type="NCBI Taxonomy" id="2175907"/>
    <lineage>
        <taxon>Eukaryota</taxon>
        <taxon>Fungi</taxon>
        <taxon>Dikarya</taxon>
        <taxon>Ascomycota</taxon>
        <taxon>Pezizomycotina</taxon>
        <taxon>Sordariomycetes</taxon>
        <taxon>Hypocreomycetidae</taxon>
        <taxon>Glomerellales</taxon>
        <taxon>Glomerellaceae</taxon>
        <taxon>Colletotrichum</taxon>
        <taxon>Colletotrichum orchidearum species complex</taxon>
    </lineage>
</organism>
<comment type="caution">
    <text evidence="5">The sequence shown here is derived from an EMBL/GenBank/DDBJ whole genome shotgun (WGS) entry which is preliminary data.</text>
</comment>
<dbReference type="SUPFAM" id="SSF57701">
    <property type="entry name" value="Zn2/Cys6 DNA-binding domain"/>
    <property type="match status" value="1"/>
</dbReference>
<dbReference type="CDD" id="cd00067">
    <property type="entry name" value="GAL4"/>
    <property type="match status" value="1"/>
</dbReference>
<feature type="compositionally biased region" description="Polar residues" evidence="3">
    <location>
        <begin position="15"/>
        <end position="52"/>
    </location>
</feature>
<dbReference type="Proteomes" id="UP000652219">
    <property type="component" value="Unassembled WGS sequence"/>
</dbReference>
<dbReference type="SMART" id="SM00066">
    <property type="entry name" value="GAL4"/>
    <property type="match status" value="1"/>
</dbReference>
<keyword evidence="6" id="KW-1185">Reference proteome</keyword>
<dbReference type="EMBL" id="WIGN01000236">
    <property type="protein sequence ID" value="KAF6803489.1"/>
    <property type="molecule type" value="Genomic_DNA"/>
</dbReference>
<keyword evidence="2" id="KW-0539">Nucleus</keyword>
<dbReference type="CDD" id="cd12148">
    <property type="entry name" value="fungal_TF_MHR"/>
    <property type="match status" value="1"/>
</dbReference>
<evidence type="ECO:0000259" key="4">
    <source>
        <dbReference type="PROSITE" id="PS50048"/>
    </source>
</evidence>